<evidence type="ECO:0000313" key="1">
    <source>
        <dbReference type="EMBL" id="JAD71520.1"/>
    </source>
</evidence>
<proteinExistence type="predicted"/>
<sequence>MTQQISMEEENGIGSFKYLKKGDNFFCSEHDPWLPICSPTSIHLLLPDRGAYL</sequence>
<dbReference type="EMBL" id="GBRH01226375">
    <property type="protein sequence ID" value="JAD71520.1"/>
    <property type="molecule type" value="Transcribed_RNA"/>
</dbReference>
<dbReference type="AlphaFoldDB" id="A0A0A9CDP3"/>
<reference evidence="1" key="1">
    <citation type="submission" date="2014-09" db="EMBL/GenBank/DDBJ databases">
        <authorList>
            <person name="Magalhaes I.L.F."/>
            <person name="Oliveira U."/>
            <person name="Santos F.R."/>
            <person name="Vidigal T.H.D.A."/>
            <person name="Brescovit A.D."/>
            <person name="Santos A.J."/>
        </authorList>
    </citation>
    <scope>NUCLEOTIDE SEQUENCE</scope>
    <source>
        <tissue evidence="1">Shoot tissue taken approximately 20 cm above the soil surface</tissue>
    </source>
</reference>
<dbReference type="EMBL" id="GBRH01264299">
    <property type="protein sequence ID" value="JAD33596.1"/>
    <property type="molecule type" value="Transcribed_RNA"/>
</dbReference>
<organism evidence="1">
    <name type="scientific">Arundo donax</name>
    <name type="common">Giant reed</name>
    <name type="synonym">Donax arundinaceus</name>
    <dbReference type="NCBI Taxonomy" id="35708"/>
    <lineage>
        <taxon>Eukaryota</taxon>
        <taxon>Viridiplantae</taxon>
        <taxon>Streptophyta</taxon>
        <taxon>Embryophyta</taxon>
        <taxon>Tracheophyta</taxon>
        <taxon>Spermatophyta</taxon>
        <taxon>Magnoliopsida</taxon>
        <taxon>Liliopsida</taxon>
        <taxon>Poales</taxon>
        <taxon>Poaceae</taxon>
        <taxon>PACMAD clade</taxon>
        <taxon>Arundinoideae</taxon>
        <taxon>Arundineae</taxon>
        <taxon>Arundo</taxon>
    </lineage>
</organism>
<protein>
    <submittedName>
        <fullName evidence="1">Uncharacterized protein</fullName>
    </submittedName>
</protein>
<accession>A0A0A9CDP3</accession>
<name>A0A0A9CDP3_ARUDO</name>
<reference evidence="1" key="2">
    <citation type="journal article" date="2015" name="Data Brief">
        <title>Shoot transcriptome of the giant reed, Arundo donax.</title>
        <authorList>
            <person name="Barrero R.A."/>
            <person name="Guerrero F.D."/>
            <person name="Moolhuijzen P."/>
            <person name="Goolsby J.A."/>
            <person name="Tidwell J."/>
            <person name="Bellgard S.E."/>
            <person name="Bellgard M.I."/>
        </authorList>
    </citation>
    <scope>NUCLEOTIDE SEQUENCE</scope>
    <source>
        <tissue evidence="1">Shoot tissue taken approximately 20 cm above the soil surface</tissue>
    </source>
</reference>